<dbReference type="PANTHER" id="PTHR31050">
    <property type="entry name" value="OS08G0413200 PROTEIN"/>
    <property type="match status" value="1"/>
</dbReference>
<reference evidence="1" key="1">
    <citation type="journal article" date="2018" name="DNA Res.">
        <title>Multiple hybrid de novo genome assembly of finger millet, an orphan allotetraploid crop.</title>
        <authorList>
            <person name="Hatakeyama M."/>
            <person name="Aluri S."/>
            <person name="Balachadran M.T."/>
            <person name="Sivarajan S.R."/>
            <person name="Patrignani A."/>
            <person name="Gruter S."/>
            <person name="Poveda L."/>
            <person name="Shimizu-Inatsugi R."/>
            <person name="Baeten J."/>
            <person name="Francoijs K.J."/>
            <person name="Nataraja K.N."/>
            <person name="Reddy Y.A.N."/>
            <person name="Phadnis S."/>
            <person name="Ravikumar R.L."/>
            <person name="Schlapbach R."/>
            <person name="Sreeman S.M."/>
            <person name="Shimizu K.K."/>
        </authorList>
    </citation>
    <scope>NUCLEOTIDE SEQUENCE</scope>
</reference>
<accession>A0AAV5D079</accession>
<evidence type="ECO:0000313" key="1">
    <source>
        <dbReference type="EMBL" id="GJN03460.1"/>
    </source>
</evidence>
<dbReference type="EMBL" id="BQKI01000010">
    <property type="protein sequence ID" value="GJN03460.1"/>
    <property type="molecule type" value="Genomic_DNA"/>
</dbReference>
<proteinExistence type="predicted"/>
<evidence type="ECO:0000313" key="2">
    <source>
        <dbReference type="Proteomes" id="UP001054889"/>
    </source>
</evidence>
<reference evidence="1" key="2">
    <citation type="submission" date="2021-12" db="EMBL/GenBank/DDBJ databases">
        <title>Resequencing data analysis of finger millet.</title>
        <authorList>
            <person name="Hatakeyama M."/>
            <person name="Aluri S."/>
            <person name="Balachadran M.T."/>
            <person name="Sivarajan S.R."/>
            <person name="Poveda L."/>
            <person name="Shimizu-Inatsugi R."/>
            <person name="Schlapbach R."/>
            <person name="Sreeman S.M."/>
            <person name="Shimizu K.K."/>
        </authorList>
    </citation>
    <scope>NUCLEOTIDE SEQUENCE</scope>
</reference>
<organism evidence="1 2">
    <name type="scientific">Eleusine coracana subsp. coracana</name>
    <dbReference type="NCBI Taxonomy" id="191504"/>
    <lineage>
        <taxon>Eukaryota</taxon>
        <taxon>Viridiplantae</taxon>
        <taxon>Streptophyta</taxon>
        <taxon>Embryophyta</taxon>
        <taxon>Tracheophyta</taxon>
        <taxon>Spermatophyta</taxon>
        <taxon>Magnoliopsida</taxon>
        <taxon>Liliopsida</taxon>
        <taxon>Poales</taxon>
        <taxon>Poaceae</taxon>
        <taxon>PACMAD clade</taxon>
        <taxon>Chloridoideae</taxon>
        <taxon>Cynodonteae</taxon>
        <taxon>Eleusininae</taxon>
        <taxon>Eleusine</taxon>
    </lineage>
</organism>
<name>A0AAV5D079_ELECO</name>
<protein>
    <submittedName>
        <fullName evidence="1">Uncharacterized protein</fullName>
    </submittedName>
</protein>
<dbReference type="Proteomes" id="UP001054889">
    <property type="component" value="Unassembled WGS sequence"/>
</dbReference>
<keyword evidence="2" id="KW-1185">Reference proteome</keyword>
<comment type="caution">
    <text evidence="1">The sequence shown here is derived from an EMBL/GenBank/DDBJ whole genome shotgun (WGS) entry which is preliminary data.</text>
</comment>
<sequence>MFMSYPEVAFQPPPEGHISAGCLVVDDTDAGGAAVDTWCWGTCFRTRVRELPFPQNLVLTVEYREGTSEHRRTYSEDVVFVPVPGLPLAPNRYYVVIAKGKHKGLVRACSSADDMTPCCCWMQVNDAKPRPFHPADVYQQMEVVPHRRRRGWFTARAVAADGIPCLMFRMKYWAVYASKPRSFDLGEASGVNVSLRSSHGLAGATVPTTGKWYCPFFLRWKPVHALGVGGGAKLASKKALIGASVEATQESAVSSQHGDAYVWFRAASTGQRVGLCASVWERMRWEEYRRGWVDDEADAENVAGGSVLVERFVFKRMDGSVALAFSFVHLNKVWEDQL</sequence>
<dbReference type="Pfam" id="PF06880">
    <property type="entry name" value="DUF1262"/>
    <property type="match status" value="1"/>
</dbReference>
<dbReference type="AlphaFoldDB" id="A0AAV5D079"/>
<gene>
    <name evidence="1" type="primary">ga20911</name>
    <name evidence="1" type="ORF">PR202_ga20911</name>
</gene>
<dbReference type="InterPro" id="IPR010683">
    <property type="entry name" value="DUF1262"/>
</dbReference>
<dbReference type="PANTHER" id="PTHR31050:SF3">
    <property type="entry name" value="OS08G0412800 PROTEIN"/>
    <property type="match status" value="1"/>
</dbReference>